<dbReference type="Proteomes" id="UP000827872">
    <property type="component" value="Linkage Group LG17"/>
</dbReference>
<reference evidence="1" key="1">
    <citation type="submission" date="2021-08" db="EMBL/GenBank/DDBJ databases">
        <title>The first chromosome-level gecko genome reveals the dynamic sex chromosomes of Neotropical dwarf geckos (Sphaerodactylidae: Sphaerodactylus).</title>
        <authorList>
            <person name="Pinto B.J."/>
            <person name="Keating S.E."/>
            <person name="Gamble T."/>
        </authorList>
    </citation>
    <scope>NUCLEOTIDE SEQUENCE</scope>
    <source>
        <strain evidence="1">TG3544</strain>
    </source>
</reference>
<sequence length="284" mass="30825">MADLTADWNKYDDRLMKAAERGDVEKIASVLSKKGANPAKLDVEGRSAFHVVASKGNLDCLNTILVHGVDLVAADAAGRNALHLAAKYGHALCLQKLLQYNCPTENTDLQGRTALHDAAMSDCPSSIQLLCDHGAAVNARDSDGRTPLVLATQMCRPVICQLLLDRGADVNARDKQNRTALMLGCEYGCKDAVEVLLRSGANITLVDALGHDCSYYARIGDSVDILQLIKSAFEESSKMGHEVMKKGQPIGKVTNMLPKWSLPSAPEEAGFKPYQKEHRNVQVR</sequence>
<dbReference type="EMBL" id="CM037630">
    <property type="protein sequence ID" value="KAH7987280.1"/>
    <property type="molecule type" value="Genomic_DNA"/>
</dbReference>
<keyword evidence="2" id="KW-1185">Reference proteome</keyword>
<accession>A0ACB8E5U2</accession>
<gene>
    <name evidence="1" type="ORF">K3G42_003087</name>
</gene>
<comment type="caution">
    <text evidence="1">The sequence shown here is derived from an EMBL/GenBank/DDBJ whole genome shotgun (WGS) entry which is preliminary data.</text>
</comment>
<protein>
    <submittedName>
        <fullName evidence="1">Uncharacterized protein</fullName>
    </submittedName>
</protein>
<proteinExistence type="predicted"/>
<evidence type="ECO:0000313" key="1">
    <source>
        <dbReference type="EMBL" id="KAH7987280.1"/>
    </source>
</evidence>
<organism evidence="1 2">
    <name type="scientific">Sphaerodactylus townsendi</name>
    <dbReference type="NCBI Taxonomy" id="933632"/>
    <lineage>
        <taxon>Eukaryota</taxon>
        <taxon>Metazoa</taxon>
        <taxon>Chordata</taxon>
        <taxon>Craniata</taxon>
        <taxon>Vertebrata</taxon>
        <taxon>Euteleostomi</taxon>
        <taxon>Lepidosauria</taxon>
        <taxon>Squamata</taxon>
        <taxon>Bifurcata</taxon>
        <taxon>Gekkota</taxon>
        <taxon>Sphaerodactylidae</taxon>
        <taxon>Sphaerodactylus</taxon>
    </lineage>
</organism>
<evidence type="ECO:0000313" key="2">
    <source>
        <dbReference type="Proteomes" id="UP000827872"/>
    </source>
</evidence>
<name>A0ACB8E5U2_9SAUR</name>